<evidence type="ECO:0000259" key="5">
    <source>
        <dbReference type="Pfam" id="PF24883"/>
    </source>
</evidence>
<dbReference type="InterPro" id="IPR056125">
    <property type="entry name" value="DUF7708"/>
</dbReference>
<dbReference type="InterPro" id="IPR013860">
    <property type="entry name" value="AreA_GATA"/>
</dbReference>
<dbReference type="EMBL" id="CAJSTJ010000138">
    <property type="protein sequence ID" value="CAG7560905.1"/>
    <property type="molecule type" value="Genomic_DNA"/>
</dbReference>
<evidence type="ECO:0008006" key="8">
    <source>
        <dbReference type="Google" id="ProtNLM"/>
    </source>
</evidence>
<dbReference type="InterPro" id="IPR056884">
    <property type="entry name" value="NPHP3-like_N"/>
</dbReference>
<accession>A0A8J2IV64</accession>
<dbReference type="PANTHER" id="PTHR10039:SF16">
    <property type="entry name" value="GPI INOSITOL-DEACYLASE"/>
    <property type="match status" value="1"/>
</dbReference>
<dbReference type="PANTHER" id="PTHR10039">
    <property type="entry name" value="AMELOGENIN"/>
    <property type="match status" value="1"/>
</dbReference>
<evidence type="ECO:0000313" key="6">
    <source>
        <dbReference type="EMBL" id="CAG7560905.1"/>
    </source>
</evidence>
<evidence type="ECO:0000259" key="3">
    <source>
        <dbReference type="Pfam" id="PF08550"/>
    </source>
</evidence>
<dbReference type="Pfam" id="PF24809">
    <property type="entry name" value="DUF7708"/>
    <property type="match status" value="1"/>
</dbReference>
<feature type="compositionally biased region" description="Low complexity" evidence="2">
    <location>
        <begin position="1"/>
        <end position="17"/>
    </location>
</feature>
<keyword evidence="1" id="KW-0677">Repeat</keyword>
<dbReference type="InterPro" id="IPR002110">
    <property type="entry name" value="Ankyrin_rpt"/>
</dbReference>
<feature type="region of interest" description="Disordered" evidence="2">
    <location>
        <begin position="1"/>
        <end position="20"/>
    </location>
</feature>
<protein>
    <recommendedName>
        <fullName evidence="8">NACHT domain-containing protein</fullName>
    </recommendedName>
</protein>
<dbReference type="Pfam" id="PF24883">
    <property type="entry name" value="NPHP3_N"/>
    <property type="match status" value="1"/>
</dbReference>
<feature type="domain" description="Nitrogen regulatory protein areA GATA-like" evidence="3">
    <location>
        <begin position="919"/>
        <end position="946"/>
    </location>
</feature>
<sequence>MDSSTTPGQTSTPPISTASPKESIWSIALQSLPAKDRESLDTLTIPNNIGVLADIIQAAQLKRAEALQKRWKFNWKGQTYVVRDHLEKIIAWVEKFKAVGDAAVQYDPAHAALPWACIRFFLQVAVDNVKMFGIMAENMGQISNLVAQCAIVEDLYLTRGLKVSQSLEDSLARLYALILAFLARAIKYYSNSTMKNLAGSFLADAEAAQSFSSTVSVEQGGVDRCVMVAEGEIREFDATKSDQVSLQRVTCLKNILKSLKSPITRINADVSQLLVLAQETDRLTILKSISTLPYPSHHQAAARGRLEGSGQWILHHPSFINWRGSSSSTIFWLHGIPGCGKTKLCSVVIDDIKATETNLPELLAFFYCRQRSTGAETWSMCIVKERHDKIQEEGFGDREWTEDECVETLIEVMDIYPSLTIFIDALDECDSDKRMSVLQCLKRVREESANLVKIFITSRDDIDIMASLADASDIRVSATYNSDDISRFVDEKVDAMMDSRARVYGPGSQELRNEVRATLSSKAQGMFRWVDLQIETLKHSKLDQDLKSRLGHLPQTLDHSYYTIYATIIDAGPSAQRLADGVFKWLLYGRKTLQTDSFAAFISSVTGTSDIPLPSQHLLDVCGNLVEIDQSMDVFRFVHLSVREFFEQFHNCRNETFTPQKAHASLAYHSLLHICLTLSPDGSYVDSSQGNRRYAITSKLCSDIAVKRYADRYWHEHASLAGDERRVDPFQGLFMAFIRKRPDIGSIFERWSRDALFDEISGLELERCHSATRKPNHVIWLACAFDLDDVVDMCCHQEGFNLEMMTGVSLTPLLEASRLGKCHALSRLIEKGADVWARTPRYKKGALDFAVENNHPDVVKKLADYGLTQSSSLAITEDSTPSSAVGFLAQDDIYIKREVSTRSVDFLTSEWKGDELMASWRHAASTSCEFENRERLANASWRTWSKVYHKTEEVPPSSLNWYYDYYLYTLFFRLTTIGSKIMT</sequence>
<evidence type="ECO:0000259" key="4">
    <source>
        <dbReference type="Pfam" id="PF24809"/>
    </source>
</evidence>
<dbReference type="Proteomes" id="UP000693738">
    <property type="component" value="Unassembled WGS sequence"/>
</dbReference>
<dbReference type="Pfam" id="PF13637">
    <property type="entry name" value="Ank_4"/>
    <property type="match status" value="1"/>
</dbReference>
<reference evidence="6" key="1">
    <citation type="submission" date="2021-05" db="EMBL/GenBank/DDBJ databases">
        <authorList>
            <person name="Khan N."/>
        </authorList>
    </citation>
    <scope>NUCLEOTIDE SEQUENCE</scope>
</reference>
<feature type="domain" description="Nephrocystin 3-like N-terminal" evidence="5">
    <location>
        <begin position="308"/>
        <end position="459"/>
    </location>
</feature>
<evidence type="ECO:0000256" key="1">
    <source>
        <dbReference type="ARBA" id="ARBA00022737"/>
    </source>
</evidence>
<organism evidence="6 7">
    <name type="scientific">Fusarium equiseti</name>
    <name type="common">Fusarium scirpi</name>
    <dbReference type="NCBI Taxonomy" id="61235"/>
    <lineage>
        <taxon>Eukaryota</taxon>
        <taxon>Fungi</taxon>
        <taxon>Dikarya</taxon>
        <taxon>Ascomycota</taxon>
        <taxon>Pezizomycotina</taxon>
        <taxon>Sordariomycetes</taxon>
        <taxon>Hypocreomycetidae</taxon>
        <taxon>Hypocreales</taxon>
        <taxon>Nectriaceae</taxon>
        <taxon>Fusarium</taxon>
        <taxon>Fusarium incarnatum-equiseti species complex</taxon>
    </lineage>
</organism>
<gene>
    <name evidence="6" type="ORF">FEQUK3_LOCUS6650</name>
</gene>
<name>A0A8J2IV64_FUSEQ</name>
<evidence type="ECO:0000256" key="2">
    <source>
        <dbReference type="SAM" id="MobiDB-lite"/>
    </source>
</evidence>
<dbReference type="AlphaFoldDB" id="A0A8J2IV64"/>
<dbReference type="Pfam" id="PF08550">
    <property type="entry name" value="GATA_AreA"/>
    <property type="match status" value="1"/>
</dbReference>
<proteinExistence type="predicted"/>
<comment type="caution">
    <text evidence="6">The sequence shown here is derived from an EMBL/GenBank/DDBJ whole genome shotgun (WGS) entry which is preliminary data.</text>
</comment>
<feature type="domain" description="DUF7708" evidence="4">
    <location>
        <begin position="86"/>
        <end position="206"/>
    </location>
</feature>
<evidence type="ECO:0000313" key="7">
    <source>
        <dbReference type="Proteomes" id="UP000693738"/>
    </source>
</evidence>